<dbReference type="PROSITE" id="PS50846">
    <property type="entry name" value="HMA_2"/>
    <property type="match status" value="1"/>
</dbReference>
<dbReference type="SUPFAM" id="SSF55008">
    <property type="entry name" value="HMA, heavy metal-associated domain"/>
    <property type="match status" value="1"/>
</dbReference>
<evidence type="ECO:0000313" key="4">
    <source>
        <dbReference type="Proteomes" id="UP000325797"/>
    </source>
</evidence>
<accession>A0A5J6N2W2</accession>
<sequence>MLRFKVESMSCSHCVRTIETALRKLAPQGAVTVDLDRQEVSLAADIDAAAAIAAMKAVGYDAAVL</sequence>
<dbReference type="KEGG" id="hadh:FRZ61_12000"/>
<proteinExistence type="predicted"/>
<dbReference type="OrthoDB" id="9801832at2"/>
<dbReference type="InterPro" id="IPR036163">
    <property type="entry name" value="HMA_dom_sf"/>
</dbReference>
<protein>
    <recommendedName>
        <fullName evidence="2">HMA domain-containing protein</fullName>
    </recommendedName>
</protein>
<organism evidence="3 4">
    <name type="scientific">Hypericibacter adhaerens</name>
    <dbReference type="NCBI Taxonomy" id="2602016"/>
    <lineage>
        <taxon>Bacteria</taxon>
        <taxon>Pseudomonadati</taxon>
        <taxon>Pseudomonadota</taxon>
        <taxon>Alphaproteobacteria</taxon>
        <taxon>Rhodospirillales</taxon>
        <taxon>Dongiaceae</taxon>
        <taxon>Hypericibacter</taxon>
    </lineage>
</organism>
<gene>
    <name evidence="3" type="ORF">FRZ61_12000</name>
</gene>
<dbReference type="InterPro" id="IPR006121">
    <property type="entry name" value="HMA_dom"/>
</dbReference>
<dbReference type="Proteomes" id="UP000325797">
    <property type="component" value="Chromosome"/>
</dbReference>
<keyword evidence="1" id="KW-0479">Metal-binding</keyword>
<dbReference type="PROSITE" id="PS01047">
    <property type="entry name" value="HMA_1"/>
    <property type="match status" value="1"/>
</dbReference>
<evidence type="ECO:0000259" key="2">
    <source>
        <dbReference type="PROSITE" id="PS50846"/>
    </source>
</evidence>
<feature type="domain" description="HMA" evidence="2">
    <location>
        <begin position="1"/>
        <end position="63"/>
    </location>
</feature>
<dbReference type="Pfam" id="PF00403">
    <property type="entry name" value="HMA"/>
    <property type="match status" value="1"/>
</dbReference>
<dbReference type="EMBL" id="CP042582">
    <property type="protein sequence ID" value="QEX21276.1"/>
    <property type="molecule type" value="Genomic_DNA"/>
</dbReference>
<dbReference type="CDD" id="cd00371">
    <property type="entry name" value="HMA"/>
    <property type="match status" value="1"/>
</dbReference>
<evidence type="ECO:0000313" key="3">
    <source>
        <dbReference type="EMBL" id="QEX21276.1"/>
    </source>
</evidence>
<dbReference type="RefSeq" id="WP_151115699.1">
    <property type="nucleotide sequence ID" value="NZ_CP042582.1"/>
</dbReference>
<evidence type="ECO:0000256" key="1">
    <source>
        <dbReference type="ARBA" id="ARBA00022723"/>
    </source>
</evidence>
<name>A0A5J6N2W2_9PROT</name>
<dbReference type="GO" id="GO:0046872">
    <property type="term" value="F:metal ion binding"/>
    <property type="evidence" value="ECO:0007669"/>
    <property type="project" value="UniProtKB-KW"/>
</dbReference>
<reference evidence="3 4" key="1">
    <citation type="submission" date="2019-08" db="EMBL/GenBank/DDBJ databases">
        <title>Hyperibacter terrae gen. nov., sp. nov. and Hyperibacter viscosus sp. nov., two new members in the family Rhodospirillaceae isolated from the rhizosphere of Hypericum perforatum.</title>
        <authorList>
            <person name="Noviana Z."/>
        </authorList>
    </citation>
    <scope>NUCLEOTIDE SEQUENCE [LARGE SCALE GENOMIC DNA]</scope>
    <source>
        <strain evidence="3 4">R5959</strain>
    </source>
</reference>
<dbReference type="Gene3D" id="3.30.70.100">
    <property type="match status" value="1"/>
</dbReference>
<dbReference type="AlphaFoldDB" id="A0A5J6N2W2"/>
<keyword evidence="4" id="KW-1185">Reference proteome</keyword>
<dbReference type="InterPro" id="IPR017969">
    <property type="entry name" value="Heavy-metal-associated_CS"/>
</dbReference>